<dbReference type="KEGG" id="gme:Gmet_1804"/>
<dbReference type="PANTHER" id="PTHR10192">
    <property type="entry name" value="MOLYBDOPTERIN BIOSYNTHESIS PROTEIN"/>
    <property type="match status" value="1"/>
</dbReference>
<evidence type="ECO:0000313" key="8">
    <source>
        <dbReference type="EMBL" id="ABB32033.1"/>
    </source>
</evidence>
<dbReference type="SUPFAM" id="SSF53218">
    <property type="entry name" value="Molybdenum cofactor biosynthesis proteins"/>
    <property type="match status" value="1"/>
</dbReference>
<dbReference type="InterPro" id="IPR005111">
    <property type="entry name" value="MoeA_C_domain_IV"/>
</dbReference>
<proteinExistence type="inferred from homology"/>
<feature type="domain" description="MoaB/Mog" evidence="7">
    <location>
        <begin position="175"/>
        <end position="312"/>
    </location>
</feature>
<dbReference type="GO" id="GO:0006777">
    <property type="term" value="P:Mo-molybdopterin cofactor biosynthetic process"/>
    <property type="evidence" value="ECO:0007669"/>
    <property type="project" value="UniProtKB-UniRule"/>
</dbReference>
<evidence type="ECO:0000256" key="4">
    <source>
        <dbReference type="ARBA" id="ARBA00023150"/>
    </source>
</evidence>
<dbReference type="SUPFAM" id="SSF63882">
    <property type="entry name" value="MoeA N-terminal region -like"/>
    <property type="match status" value="1"/>
</dbReference>
<dbReference type="PANTHER" id="PTHR10192:SF5">
    <property type="entry name" value="GEPHYRIN"/>
    <property type="match status" value="1"/>
</dbReference>
<evidence type="ECO:0000259" key="7">
    <source>
        <dbReference type="SMART" id="SM00852"/>
    </source>
</evidence>
<dbReference type="EC" id="2.10.1.1" evidence="6"/>
<dbReference type="Proteomes" id="UP000007073">
    <property type="component" value="Chromosome"/>
</dbReference>
<keyword evidence="6" id="KW-0479">Metal-binding</keyword>
<evidence type="ECO:0000256" key="5">
    <source>
        <dbReference type="ARBA" id="ARBA00047317"/>
    </source>
</evidence>
<reference evidence="8 9" key="2">
    <citation type="journal article" date="2009" name="BMC Microbiol.">
        <title>The genome sequence of Geobacter metallireducens: features of metabolism, physiology and regulation common and dissimilar to Geobacter sulfurreducens.</title>
        <authorList>
            <person name="Aklujkar M."/>
            <person name="Krushkal J."/>
            <person name="DiBartolo G."/>
            <person name="Lapidus A."/>
            <person name="Land M.L."/>
            <person name="Lovley D.R."/>
        </authorList>
    </citation>
    <scope>NUCLEOTIDE SEQUENCE [LARGE SCALE GENOMIC DNA]</scope>
    <source>
        <strain evidence="9">ATCC 53774 / DSM 7210 / GS-15</strain>
    </source>
</reference>
<sequence>MPGSEETLRIILDNITPLGVERVDLQSALGRVLARDVVAPWDLPLFDNSARDGFALRSADCTGEGTTLRITGFIPAGCNVSEPVLGGCAVRIMTGAPIPHNCDAVVPGEDTLETDGQVTVMAPVRRRQYIRFRGEDLTGGDLVLTEGTVIQAQEIGLLASFGQAVVPVYRKARVAVLSTGDELIELGEQPSNGRIINSNAQYLAAALREIGAEPILLCIGRDNRESLKEQLQTGLKADALITTAGVSAGARDLVRDVLVEVGVRQMLGKIEMKSGGPKAFGMKDGIPVFSLPGNPLSTMVTFEEFVRPGLLRLMGHRRTVRPNLKARLREDIRKEPGRVHCQSVRVEAENGRYMATTVGNHKACRLSTIQRANAIVILPEGPSVVAAGEEVEVHLLRGDLVLLEEPNLTAGCVPDDRVSEEGETFERRVRVATR</sequence>
<dbReference type="NCBIfam" id="NF045515">
    <property type="entry name" value="Glp_gephyrin"/>
    <property type="match status" value="1"/>
</dbReference>
<dbReference type="Gene3D" id="3.90.105.10">
    <property type="entry name" value="Molybdopterin biosynthesis moea protein, domain 2"/>
    <property type="match status" value="1"/>
</dbReference>
<dbReference type="SMART" id="SM00852">
    <property type="entry name" value="MoCF_biosynth"/>
    <property type="match status" value="1"/>
</dbReference>
<keyword evidence="6" id="KW-0808">Transferase</keyword>
<dbReference type="InterPro" id="IPR036425">
    <property type="entry name" value="MoaB/Mog-like_dom_sf"/>
</dbReference>
<organism evidence="8 9">
    <name type="scientific">Geobacter metallireducens (strain ATCC 53774 / DSM 7210 / GS-15)</name>
    <dbReference type="NCBI Taxonomy" id="269799"/>
    <lineage>
        <taxon>Bacteria</taxon>
        <taxon>Pseudomonadati</taxon>
        <taxon>Thermodesulfobacteriota</taxon>
        <taxon>Desulfuromonadia</taxon>
        <taxon>Geobacterales</taxon>
        <taxon>Geobacteraceae</taxon>
        <taxon>Geobacter</taxon>
    </lineage>
</organism>
<dbReference type="UniPathway" id="UPA00344"/>
<dbReference type="InterPro" id="IPR001453">
    <property type="entry name" value="MoaB/Mog_dom"/>
</dbReference>
<dbReference type="Gene3D" id="3.40.980.10">
    <property type="entry name" value="MoaB/Mog-like domain"/>
    <property type="match status" value="1"/>
</dbReference>
<dbReference type="InterPro" id="IPR036688">
    <property type="entry name" value="MoeA_C_domain_IV_sf"/>
</dbReference>
<dbReference type="InterPro" id="IPR005110">
    <property type="entry name" value="MoeA_linker/N"/>
</dbReference>
<dbReference type="InterPro" id="IPR038987">
    <property type="entry name" value="MoeA-like"/>
</dbReference>
<comment type="catalytic activity">
    <reaction evidence="5">
        <text>adenylyl-molybdopterin + molybdate = Mo-molybdopterin + AMP + H(+)</text>
        <dbReference type="Rhea" id="RHEA:35047"/>
        <dbReference type="ChEBI" id="CHEBI:15378"/>
        <dbReference type="ChEBI" id="CHEBI:36264"/>
        <dbReference type="ChEBI" id="CHEBI:62727"/>
        <dbReference type="ChEBI" id="CHEBI:71302"/>
        <dbReference type="ChEBI" id="CHEBI:456215"/>
        <dbReference type="EC" id="2.10.1.1"/>
    </reaction>
</comment>
<evidence type="ECO:0000256" key="2">
    <source>
        <dbReference type="ARBA" id="ARBA00005046"/>
    </source>
</evidence>
<dbReference type="InterPro" id="IPR036135">
    <property type="entry name" value="MoeA_linker/N_sf"/>
</dbReference>
<name>Q39UP1_GEOMG</name>
<evidence type="ECO:0000256" key="3">
    <source>
        <dbReference type="ARBA" id="ARBA00010763"/>
    </source>
</evidence>
<comment type="function">
    <text evidence="1 6">Catalyzes the insertion of molybdate into adenylated molybdopterin with the concomitant release of AMP.</text>
</comment>
<dbReference type="SUPFAM" id="SSF63867">
    <property type="entry name" value="MoeA C-terminal domain-like"/>
    <property type="match status" value="1"/>
</dbReference>
<reference evidence="8 9" key="1">
    <citation type="submission" date="2005-10" db="EMBL/GenBank/DDBJ databases">
        <title>Complete sequence of Geobacter metallireducens GS-15.</title>
        <authorList>
            <consortium name="US DOE Joint Genome Institute"/>
            <person name="Copeland A."/>
            <person name="Lucas S."/>
            <person name="Lapidus A."/>
            <person name="Barry K."/>
            <person name="Detter J.C."/>
            <person name="Glavina T."/>
            <person name="Hammon N."/>
            <person name="Israni S."/>
            <person name="Pitluck S."/>
            <person name="Di Bartolo G."/>
            <person name="Chain P."/>
            <person name="Schmutz J."/>
            <person name="Larimer F."/>
            <person name="Land M."/>
            <person name="Kyrpides N."/>
            <person name="Ivanova N."/>
            <person name="Richardson P."/>
        </authorList>
    </citation>
    <scope>NUCLEOTIDE SEQUENCE [LARGE SCALE GENOMIC DNA]</scope>
    <source>
        <strain evidence="9">ATCC 53774 / DSM 7210 / GS-15</strain>
    </source>
</reference>
<evidence type="ECO:0000256" key="1">
    <source>
        <dbReference type="ARBA" id="ARBA00002901"/>
    </source>
</evidence>
<dbReference type="HOGENOM" id="CLU_010186_7_0_7"/>
<dbReference type="AlphaFoldDB" id="Q39UP1"/>
<dbReference type="eggNOG" id="COG0303">
    <property type="taxonomic scope" value="Bacteria"/>
</dbReference>
<dbReference type="CDD" id="cd00887">
    <property type="entry name" value="MoeA"/>
    <property type="match status" value="1"/>
</dbReference>
<dbReference type="STRING" id="269799.Gmet_1804"/>
<accession>Q39UP1</accession>
<comment type="cofactor">
    <cofactor evidence="6">
        <name>Mg(2+)</name>
        <dbReference type="ChEBI" id="CHEBI:18420"/>
    </cofactor>
</comment>
<protein>
    <recommendedName>
        <fullName evidence="6">Molybdopterin molybdenumtransferase</fullName>
        <ecNumber evidence="6">2.10.1.1</ecNumber>
    </recommendedName>
</protein>
<dbReference type="Gene3D" id="2.40.340.10">
    <property type="entry name" value="MoeA, C-terminal, domain IV"/>
    <property type="match status" value="1"/>
</dbReference>
<keyword evidence="6" id="KW-0460">Magnesium</keyword>
<keyword evidence="6" id="KW-0500">Molybdenum</keyword>
<comment type="pathway">
    <text evidence="2 6">Cofactor biosynthesis; molybdopterin biosynthesis.</text>
</comment>
<dbReference type="GO" id="GO:0005829">
    <property type="term" value="C:cytosol"/>
    <property type="evidence" value="ECO:0007669"/>
    <property type="project" value="TreeGrafter"/>
</dbReference>
<gene>
    <name evidence="8" type="primary">moeA-3</name>
    <name evidence="8" type="ordered locus">Gmet_1804</name>
</gene>
<keyword evidence="4 6" id="KW-0501">Molybdenum cofactor biosynthesis</keyword>
<keyword evidence="8" id="KW-0436">Ligase</keyword>
<dbReference type="RefSeq" id="WP_004512042.1">
    <property type="nucleotide sequence ID" value="NC_007517.1"/>
</dbReference>
<dbReference type="NCBIfam" id="TIGR00177">
    <property type="entry name" value="molyb_syn"/>
    <property type="match status" value="1"/>
</dbReference>
<dbReference type="Pfam" id="PF03454">
    <property type="entry name" value="MoeA_C"/>
    <property type="match status" value="1"/>
</dbReference>
<evidence type="ECO:0000313" key="9">
    <source>
        <dbReference type="Proteomes" id="UP000007073"/>
    </source>
</evidence>
<keyword evidence="9" id="KW-1185">Reference proteome</keyword>
<dbReference type="GO" id="GO:0061599">
    <property type="term" value="F:molybdopterin molybdotransferase activity"/>
    <property type="evidence" value="ECO:0007669"/>
    <property type="project" value="UniProtKB-UniRule"/>
</dbReference>
<dbReference type="EMBL" id="CP000148">
    <property type="protein sequence ID" value="ABB32033.1"/>
    <property type="molecule type" value="Genomic_DNA"/>
</dbReference>
<dbReference type="Gene3D" id="2.170.190.11">
    <property type="entry name" value="Molybdopterin biosynthesis moea protein, domain 3"/>
    <property type="match status" value="1"/>
</dbReference>
<dbReference type="GO" id="GO:0046872">
    <property type="term" value="F:metal ion binding"/>
    <property type="evidence" value="ECO:0007669"/>
    <property type="project" value="UniProtKB-UniRule"/>
</dbReference>
<evidence type="ECO:0000256" key="6">
    <source>
        <dbReference type="RuleBase" id="RU365090"/>
    </source>
</evidence>
<dbReference type="Pfam" id="PF00994">
    <property type="entry name" value="MoCF_biosynth"/>
    <property type="match status" value="1"/>
</dbReference>
<dbReference type="Pfam" id="PF03453">
    <property type="entry name" value="MoeA_N"/>
    <property type="match status" value="1"/>
</dbReference>
<dbReference type="GO" id="GO:0016874">
    <property type="term" value="F:ligase activity"/>
    <property type="evidence" value="ECO:0007669"/>
    <property type="project" value="UniProtKB-KW"/>
</dbReference>
<comment type="similarity">
    <text evidence="3 6">Belongs to the MoeA family.</text>
</comment>